<keyword evidence="3" id="KW-1185">Reference proteome</keyword>
<name>A0AAV1QQ66_9ROSI</name>
<gene>
    <name evidence="2" type="ORF">DCAF_LOCUS1330</name>
</gene>
<evidence type="ECO:0000313" key="3">
    <source>
        <dbReference type="Proteomes" id="UP001314170"/>
    </source>
</evidence>
<protein>
    <submittedName>
        <fullName evidence="2">Uncharacterized protein</fullName>
    </submittedName>
</protein>
<feature type="compositionally biased region" description="Basic residues" evidence="1">
    <location>
        <begin position="24"/>
        <end position="44"/>
    </location>
</feature>
<comment type="caution">
    <text evidence="2">The sequence shown here is derived from an EMBL/GenBank/DDBJ whole genome shotgun (WGS) entry which is preliminary data.</text>
</comment>
<feature type="region of interest" description="Disordered" evidence="1">
    <location>
        <begin position="1"/>
        <end position="72"/>
    </location>
</feature>
<evidence type="ECO:0000256" key="1">
    <source>
        <dbReference type="SAM" id="MobiDB-lite"/>
    </source>
</evidence>
<reference evidence="2 3" key="1">
    <citation type="submission" date="2024-01" db="EMBL/GenBank/DDBJ databases">
        <authorList>
            <person name="Waweru B."/>
        </authorList>
    </citation>
    <scope>NUCLEOTIDE SEQUENCE [LARGE SCALE GENOMIC DNA]</scope>
</reference>
<accession>A0AAV1QQ66</accession>
<organism evidence="2 3">
    <name type="scientific">Dovyalis caffra</name>
    <dbReference type="NCBI Taxonomy" id="77055"/>
    <lineage>
        <taxon>Eukaryota</taxon>
        <taxon>Viridiplantae</taxon>
        <taxon>Streptophyta</taxon>
        <taxon>Embryophyta</taxon>
        <taxon>Tracheophyta</taxon>
        <taxon>Spermatophyta</taxon>
        <taxon>Magnoliopsida</taxon>
        <taxon>eudicotyledons</taxon>
        <taxon>Gunneridae</taxon>
        <taxon>Pentapetalae</taxon>
        <taxon>rosids</taxon>
        <taxon>fabids</taxon>
        <taxon>Malpighiales</taxon>
        <taxon>Salicaceae</taxon>
        <taxon>Flacourtieae</taxon>
        <taxon>Dovyalis</taxon>
    </lineage>
</organism>
<evidence type="ECO:0000313" key="2">
    <source>
        <dbReference type="EMBL" id="CAK7323701.1"/>
    </source>
</evidence>
<dbReference type="EMBL" id="CAWUPB010000131">
    <property type="protein sequence ID" value="CAK7323701.1"/>
    <property type="molecule type" value="Genomic_DNA"/>
</dbReference>
<dbReference type="Proteomes" id="UP001314170">
    <property type="component" value="Unassembled WGS sequence"/>
</dbReference>
<sequence length="72" mass="8356">MSAKYRSRSDIGSHNGGRSTLMKRSGKSAKRVKKPSRHNTKQSRRPQFYRVQDLEQQGSIMHEEQPQSREAQ</sequence>
<feature type="compositionally biased region" description="Basic and acidic residues" evidence="1">
    <location>
        <begin position="61"/>
        <end position="72"/>
    </location>
</feature>
<dbReference type="AlphaFoldDB" id="A0AAV1QQ66"/>
<proteinExistence type="predicted"/>